<sequence>MIESYLVDRMFNNEPFLDELATSENKVSSQWQKLAMYYERLGPEKLGQYHEEVSRQLRENGVTYNIYGDPEGMNRPWTLDPVPMIFSGQDWAVIEKGLIQRAELLNHILSDIYGSRSLIKDGFIPFELIYNHQGFLRQVDKIKLDGEQQLIQYAADLARGPDGKMWVLHDRTDAPSGAGYTFENRAAMTRVFPDLIRENEVRKISTYYQTLKNTLVNLSSRNKENPRIVLLSPGPTNETYFEHAYLSSFMGFTLALGEDLTVSDGYVWLKTIKGLEKVDVIIRRVDDVFCDPLEFRSNSHLGVVGLMEAVRQKKVIVINPLGCRILENPGLMAFLPRLSRHILGEELILPSVATWWCGQDKEKKYVLDHLETLIIRKIYRSADNRSIYGGSLSKEELNQLRAQIDRSPYLYVGQELVNFSTTPSWINQKMEARNAVFRSYIVADTQNSTYSVMPGGLSRSSAQKGAFIVSNQQGGISKDTWVLGKREESKVTPVTEAGLRPELKSVLPSRTGEHLFWIGRYMERSVYTVRLMRMVLMTYNEVDEDIHIKENPVVSTLLRTLTKLTGTQPGFKDKKILRHPEEELISLVLDSSRVGSLAYSLNAFLSNGYAVRDRLSLDTWRILDSISEELSRMKKMGSDLTQIYDGLDSMVIKLMAFYGLNIDNMTREPTWHLLNVGRFIESAINNCNVLGSMLGKRFGTETDKSLLEDTLRCSESLVTYRYRYRSVMEMKGVLSLLILHEENPRSVIYQIMRIEKHLSSMPPQDQEVEEFLSPARKKLLEAVTKIRLCDIDLLATADGKKGNYTHLKTFLDEITALLSDTSDLIYQKYFSHTSNRYHMIQTSLLPEI</sequence>
<dbReference type="InterPro" id="IPR025841">
    <property type="entry name" value="CP_ATPgrasp_2"/>
</dbReference>
<evidence type="ECO:0000313" key="3">
    <source>
        <dbReference type="EMBL" id="MFH6983112.1"/>
    </source>
</evidence>
<dbReference type="Gene3D" id="3.30.1490.270">
    <property type="match status" value="1"/>
</dbReference>
<name>A0ABW7N6M9_9BACT</name>
<evidence type="ECO:0000259" key="1">
    <source>
        <dbReference type="Pfam" id="PF04168"/>
    </source>
</evidence>
<dbReference type="Pfam" id="PF04168">
    <property type="entry name" value="Alpha-E"/>
    <property type="match status" value="1"/>
</dbReference>
<keyword evidence="4" id="KW-1185">Reference proteome</keyword>
<dbReference type="InterPro" id="IPR051680">
    <property type="entry name" value="ATP-dep_Glu-Cys_Ligase-2"/>
</dbReference>
<proteinExistence type="predicted"/>
<reference evidence="3 4" key="1">
    <citation type="journal article" date="2013" name="Int. J. Syst. Evol. Microbiol.">
        <title>Marinoscillum luteum sp. nov., isolated from marine sediment.</title>
        <authorList>
            <person name="Cha I.T."/>
            <person name="Park S.J."/>
            <person name="Kim S.J."/>
            <person name="Kim J.G."/>
            <person name="Jung M.Y."/>
            <person name="Shin K.S."/>
            <person name="Kwon K.K."/>
            <person name="Yang S.H."/>
            <person name="Seo Y.S."/>
            <person name="Rhee S.K."/>
        </authorList>
    </citation>
    <scope>NUCLEOTIDE SEQUENCE [LARGE SCALE GENOMIC DNA]</scope>
    <source>
        <strain evidence="3 4">KCTC 23939</strain>
    </source>
</reference>
<accession>A0ABW7N6M9</accession>
<comment type="caution">
    <text evidence="3">The sequence shown here is derived from an EMBL/GenBank/DDBJ whole genome shotgun (WGS) entry which is preliminary data.</text>
</comment>
<dbReference type="EMBL" id="JBIPKE010000014">
    <property type="protein sequence ID" value="MFH6983112.1"/>
    <property type="molecule type" value="Genomic_DNA"/>
</dbReference>
<dbReference type="PANTHER" id="PTHR34595">
    <property type="entry name" value="BLR5612 PROTEIN"/>
    <property type="match status" value="1"/>
</dbReference>
<dbReference type="InterPro" id="IPR007296">
    <property type="entry name" value="DUF403"/>
</dbReference>
<protein>
    <submittedName>
        <fullName evidence="3">Circularly permuted type 2 ATP-grasp protein</fullName>
    </submittedName>
</protein>
<feature type="domain" description="DUF403" evidence="1">
    <location>
        <begin position="507"/>
        <end position="830"/>
    </location>
</feature>
<dbReference type="Gene3D" id="3.40.50.11290">
    <property type="match status" value="1"/>
</dbReference>
<dbReference type="Pfam" id="PF14403">
    <property type="entry name" value="CP_ATPgrasp_2"/>
    <property type="match status" value="1"/>
</dbReference>
<organism evidence="3 4">
    <name type="scientific">Marinoscillum luteum</name>
    <dbReference type="NCBI Taxonomy" id="861051"/>
    <lineage>
        <taxon>Bacteria</taxon>
        <taxon>Pseudomonadati</taxon>
        <taxon>Bacteroidota</taxon>
        <taxon>Cytophagia</taxon>
        <taxon>Cytophagales</taxon>
        <taxon>Reichenbachiellaceae</taxon>
        <taxon>Marinoscillum</taxon>
    </lineage>
</organism>
<dbReference type="RefSeq" id="WP_395416686.1">
    <property type="nucleotide sequence ID" value="NZ_JBIPKE010000014.1"/>
</dbReference>
<feature type="domain" description="Circularly permuted ATP-grasp type 2" evidence="2">
    <location>
        <begin position="83"/>
        <end position="460"/>
    </location>
</feature>
<evidence type="ECO:0000313" key="4">
    <source>
        <dbReference type="Proteomes" id="UP001610063"/>
    </source>
</evidence>
<gene>
    <name evidence="3" type="ORF">ACHKAR_06660</name>
</gene>
<dbReference type="Proteomes" id="UP001610063">
    <property type="component" value="Unassembled WGS sequence"/>
</dbReference>
<dbReference type="SUPFAM" id="SSF56059">
    <property type="entry name" value="Glutathione synthetase ATP-binding domain-like"/>
    <property type="match status" value="1"/>
</dbReference>
<evidence type="ECO:0000259" key="2">
    <source>
        <dbReference type="Pfam" id="PF14403"/>
    </source>
</evidence>
<dbReference type="PANTHER" id="PTHR34595:SF2">
    <property type="entry name" value="BLR2978 PROTEIN"/>
    <property type="match status" value="1"/>
</dbReference>